<evidence type="ECO:0000313" key="2">
    <source>
        <dbReference type="Proteomes" id="UP000027644"/>
    </source>
</evidence>
<sequence>MIIKNCVFYNNSQVVYMMIWICKSGKGKHENMM</sequence>
<proteinExistence type="predicted"/>
<gene>
    <name evidence="1" type="ORF">SASC598J21_015900</name>
</gene>
<protein>
    <submittedName>
        <fullName evidence="1">Uncharacterized protein</fullName>
    </submittedName>
</protein>
<reference evidence="1 2" key="1">
    <citation type="journal article" date="2014" name="PLoS Genet.">
        <title>Hidden diversity in honey bee gut symbionts detected by single-cell genomics.</title>
        <authorList>
            <person name="Engel P."/>
            <person name="Stepanauskas R."/>
            <person name="Moran N."/>
        </authorList>
    </citation>
    <scope>NUCLEOTIDE SEQUENCE [LARGE SCALE GENOMIC DNA]</scope>
    <source>
        <strain evidence="1 2">SCGC AB-598-J21</strain>
    </source>
</reference>
<accession>A0A074V652</accession>
<dbReference type="AlphaFoldDB" id="A0A074V652"/>
<dbReference type="Proteomes" id="UP000027644">
    <property type="component" value="Unassembled WGS sequence"/>
</dbReference>
<dbReference type="EMBL" id="AVQL01000447">
    <property type="protein sequence ID" value="KEQ00686.1"/>
    <property type="molecule type" value="Genomic_DNA"/>
</dbReference>
<comment type="caution">
    <text evidence="1">The sequence shown here is derived from an EMBL/GenBank/DDBJ whole genome shotgun (WGS) entry which is preliminary data.</text>
</comment>
<name>A0A074V652_9NEIS</name>
<organism evidence="1 2">
    <name type="scientific">Snodgrassella alvi SCGC AB-598-J21</name>
    <dbReference type="NCBI Taxonomy" id="1385367"/>
    <lineage>
        <taxon>Bacteria</taxon>
        <taxon>Pseudomonadati</taxon>
        <taxon>Pseudomonadota</taxon>
        <taxon>Betaproteobacteria</taxon>
        <taxon>Neisseriales</taxon>
        <taxon>Neisseriaceae</taxon>
        <taxon>Snodgrassella</taxon>
    </lineage>
</organism>
<evidence type="ECO:0000313" key="1">
    <source>
        <dbReference type="EMBL" id="KEQ00686.1"/>
    </source>
</evidence>